<dbReference type="AlphaFoldDB" id="A0A173U036"/>
<organism evidence="2 3">
    <name type="scientific">Faecalibacterium prausnitzii</name>
    <dbReference type="NCBI Taxonomy" id="853"/>
    <lineage>
        <taxon>Bacteria</taxon>
        <taxon>Bacillati</taxon>
        <taxon>Bacillota</taxon>
        <taxon>Clostridia</taxon>
        <taxon>Eubacteriales</taxon>
        <taxon>Oscillospiraceae</taxon>
        <taxon>Faecalibacterium</taxon>
    </lineage>
</organism>
<dbReference type="SUPFAM" id="SSF109604">
    <property type="entry name" value="HD-domain/PDEase-like"/>
    <property type="match status" value="1"/>
</dbReference>
<proteinExistence type="predicted"/>
<evidence type="ECO:0000313" key="3">
    <source>
        <dbReference type="Proteomes" id="UP000095649"/>
    </source>
</evidence>
<name>A0A173U036_9FIRM</name>
<gene>
    <name evidence="2" type="ORF">ERS852582_01835</name>
</gene>
<dbReference type="Gene3D" id="1.10.3210.10">
    <property type="entry name" value="Hypothetical protein af1432"/>
    <property type="match status" value="1"/>
</dbReference>
<dbReference type="Proteomes" id="UP000095649">
    <property type="component" value="Unassembled WGS sequence"/>
</dbReference>
<dbReference type="InterPro" id="IPR013976">
    <property type="entry name" value="HDOD"/>
</dbReference>
<accession>A0A173U036</accession>
<evidence type="ECO:0000259" key="1">
    <source>
        <dbReference type="SMART" id="SM00471"/>
    </source>
</evidence>
<dbReference type="EMBL" id="CYXN01000014">
    <property type="protein sequence ID" value="CUN08029.1"/>
    <property type="molecule type" value="Genomic_DNA"/>
</dbReference>
<reference evidence="2 3" key="1">
    <citation type="submission" date="2015-09" db="EMBL/GenBank/DDBJ databases">
        <authorList>
            <consortium name="Pathogen Informatics"/>
        </authorList>
    </citation>
    <scope>NUCLEOTIDE SEQUENCE [LARGE SCALE GENOMIC DNA]</scope>
    <source>
        <strain evidence="2 3">2789STDY5834970</strain>
    </source>
</reference>
<dbReference type="Pfam" id="PF08668">
    <property type="entry name" value="HDOD"/>
    <property type="match status" value="1"/>
</dbReference>
<dbReference type="CDD" id="cd00077">
    <property type="entry name" value="HDc"/>
    <property type="match status" value="1"/>
</dbReference>
<dbReference type="InterPro" id="IPR003607">
    <property type="entry name" value="HD/PDEase_dom"/>
</dbReference>
<evidence type="ECO:0000313" key="2">
    <source>
        <dbReference type="EMBL" id="CUN08029.1"/>
    </source>
</evidence>
<dbReference type="SMART" id="SM00471">
    <property type="entry name" value="HDc"/>
    <property type="match status" value="1"/>
</dbReference>
<protein>
    <submittedName>
        <fullName evidence="2">HDOD domain</fullName>
    </submittedName>
</protein>
<sequence>MRERTVPLELNCNTAEAALAWAGQQNPGNWIGHSRFVALACKNIAAKCNNMDADQAYCFGLLHDIGRYAGVSSERHLIDGYRFCMERGWKKAGQICISHAFMIQDIHTSIGTFDVSKEDFRFMEKFIQTAVYDDYDRLVQLCDALALPTGFCLLEKRFVDVTLRYGVHPATIDRWKKTLELKNLFEKRIGGSVYTLLPGVLENSFSLEVTV</sequence>
<feature type="domain" description="HD/PDEase" evidence="1">
    <location>
        <begin position="26"/>
        <end position="157"/>
    </location>
</feature>